<dbReference type="GO" id="GO:0016787">
    <property type="term" value="F:hydrolase activity"/>
    <property type="evidence" value="ECO:0007669"/>
    <property type="project" value="UniProtKB-KW"/>
</dbReference>
<dbReference type="Gene3D" id="1.50.10.10">
    <property type="match status" value="1"/>
</dbReference>
<dbReference type="SUPFAM" id="SSF48208">
    <property type="entry name" value="Six-hairpin glycosidases"/>
    <property type="match status" value="1"/>
</dbReference>
<organism evidence="5 6">
    <name type="scientific">Streptomyces ovatisporus</name>
    <dbReference type="NCBI Taxonomy" id="1128682"/>
    <lineage>
        <taxon>Bacteria</taxon>
        <taxon>Bacillati</taxon>
        <taxon>Actinomycetota</taxon>
        <taxon>Actinomycetes</taxon>
        <taxon>Kitasatosporales</taxon>
        <taxon>Streptomycetaceae</taxon>
        <taxon>Streptomyces</taxon>
    </lineage>
</organism>
<keyword evidence="5" id="KW-0378">Hydrolase</keyword>
<dbReference type="Pfam" id="PF09137">
    <property type="entry name" value="Glucodextran_N"/>
    <property type="match status" value="1"/>
</dbReference>
<dbReference type="PANTHER" id="PTHR31616">
    <property type="entry name" value="TREHALASE"/>
    <property type="match status" value="1"/>
</dbReference>
<name>A0ABV9AB56_9ACTN</name>
<keyword evidence="6" id="KW-1185">Reference proteome</keyword>
<feature type="region of interest" description="Disordered" evidence="1">
    <location>
        <begin position="31"/>
        <end position="64"/>
    </location>
</feature>
<gene>
    <name evidence="5" type="ORF">ACFPA8_21430</name>
</gene>
<proteinExistence type="predicted"/>
<keyword evidence="2" id="KW-0732">Signal</keyword>
<feature type="domain" description="Glucodextranase N-terminal" evidence="4">
    <location>
        <begin position="49"/>
        <end position="307"/>
    </location>
</feature>
<dbReference type="PANTHER" id="PTHR31616:SF0">
    <property type="entry name" value="GLUCAN 1,4-ALPHA-GLUCOSIDASE"/>
    <property type="match status" value="1"/>
</dbReference>
<evidence type="ECO:0000259" key="3">
    <source>
        <dbReference type="Pfam" id="PF00723"/>
    </source>
</evidence>
<dbReference type="Proteomes" id="UP001595997">
    <property type="component" value="Unassembled WGS sequence"/>
</dbReference>
<protein>
    <submittedName>
        <fullName evidence="5">Glycoside hydrolase family 15 protein</fullName>
    </submittedName>
</protein>
<feature type="compositionally biased region" description="Low complexity" evidence="1">
    <location>
        <begin position="31"/>
        <end position="48"/>
    </location>
</feature>
<dbReference type="InterPro" id="IPR014718">
    <property type="entry name" value="GH-type_carb-bd"/>
</dbReference>
<dbReference type="InterPro" id="IPR011613">
    <property type="entry name" value="GH15-like"/>
</dbReference>
<evidence type="ECO:0000313" key="6">
    <source>
        <dbReference type="Proteomes" id="UP001595997"/>
    </source>
</evidence>
<dbReference type="EMBL" id="JBHSFH010000013">
    <property type="protein sequence ID" value="MFC4496697.1"/>
    <property type="molecule type" value="Genomic_DNA"/>
</dbReference>
<evidence type="ECO:0000313" key="5">
    <source>
        <dbReference type="EMBL" id="MFC4496697.1"/>
    </source>
</evidence>
<dbReference type="CDD" id="cd07430">
    <property type="entry name" value="GH15_N"/>
    <property type="match status" value="1"/>
</dbReference>
<evidence type="ECO:0000256" key="2">
    <source>
        <dbReference type="SAM" id="SignalP"/>
    </source>
</evidence>
<accession>A0ABV9AB56</accession>
<dbReference type="PROSITE" id="PS51318">
    <property type="entry name" value="TAT"/>
    <property type="match status" value="1"/>
</dbReference>
<dbReference type="RefSeq" id="WP_386450978.1">
    <property type="nucleotide sequence ID" value="NZ_JBHSFH010000013.1"/>
</dbReference>
<feature type="chain" id="PRO_5046674034" evidence="2">
    <location>
        <begin position="28"/>
        <end position="740"/>
    </location>
</feature>
<comment type="caution">
    <text evidence="5">The sequence shown here is derived from an EMBL/GenBank/DDBJ whole genome shotgun (WGS) entry which is preliminary data.</text>
</comment>
<evidence type="ECO:0000256" key="1">
    <source>
        <dbReference type="SAM" id="MobiDB-lite"/>
    </source>
</evidence>
<sequence>MPTNSRRNFLRAALVGASAIAAPVPLAGSAGATGMSGARSDVAETAGEAPGGPGKDARFDPADKVGFGTARTERSLVWFTLQGGRMSETYYPDLSTPASRHTELVVTDGKTFVQRVGQADTRTELIGHGGAPRYRQTSQGEGWSAVTQYVTDPERSSVVIDVEVRSRTGTPLQVYVLHDPSLSGDGNNDSAFPQDGALVAEDKHAASALLAQDGFAESTVGYLGVNDGWSELSENDGRLKHHYATAGPGNVVQLGRLRLDGCARTRQTVVLGLGEKADDAVRTARRSLRAGFHAAAHAYDTGWTSYLAGLPQPPGSLRTPSDRALWTASVVTLAAGEDKKNPGAFIASPSMPWDFGSRHVVPETGPYHLVWPRDQYQIGTGLLAAGDHAAAGRALDYMLRTQRPDGHWPQNCKVDGEPFWTSIQLDETAAPMLLAWLLDRHDAGTLERLARGGDFILGFTSEEGYEAPYSQQERWEEQSGYSPSTIASVIAGLVCLADLLERGGQGGKAAKYLKAADKWQESVEKWTVTTKGPDSDEPYYLRLTKNGKPDSGVEYELGNNIETPVDQRTVVDAGFLELVRLGVKPADDPVIRNSLAVVDRKLAVDTPSGRHWYRYSGDGYGEQPNGEQWTVNRPEVKTTHGRLWPIFAGERGEYELLCGDRHSAAGRLRDMARTAGETLMLPEQVWDTRPPAPREKPGTGTASATPLAWTHAQYLRLARSLERGAPVEFPSVVAERYVRR</sequence>
<evidence type="ECO:0000259" key="4">
    <source>
        <dbReference type="Pfam" id="PF09137"/>
    </source>
</evidence>
<dbReference type="InterPro" id="IPR011013">
    <property type="entry name" value="Gal_mutarotase_sf_dom"/>
</dbReference>
<reference evidence="6" key="1">
    <citation type="journal article" date="2019" name="Int. J. Syst. Evol. Microbiol.">
        <title>The Global Catalogue of Microorganisms (GCM) 10K type strain sequencing project: providing services to taxonomists for standard genome sequencing and annotation.</title>
        <authorList>
            <consortium name="The Broad Institute Genomics Platform"/>
            <consortium name="The Broad Institute Genome Sequencing Center for Infectious Disease"/>
            <person name="Wu L."/>
            <person name="Ma J."/>
        </authorList>
    </citation>
    <scope>NUCLEOTIDE SEQUENCE [LARGE SCALE GENOMIC DNA]</scope>
    <source>
        <strain evidence="6">CGMCC 4.7357</strain>
    </source>
</reference>
<feature type="signal peptide" evidence="2">
    <location>
        <begin position="1"/>
        <end position="27"/>
    </location>
</feature>
<feature type="domain" description="GH15-like" evidence="3">
    <location>
        <begin position="327"/>
        <end position="391"/>
    </location>
</feature>
<dbReference type="Pfam" id="PF00723">
    <property type="entry name" value="Glyco_hydro_15"/>
    <property type="match status" value="2"/>
</dbReference>
<dbReference type="Gene3D" id="2.70.98.10">
    <property type="match status" value="1"/>
</dbReference>
<dbReference type="InterPro" id="IPR012341">
    <property type="entry name" value="6hp_glycosidase-like_sf"/>
</dbReference>
<feature type="domain" description="GH15-like" evidence="3">
    <location>
        <begin position="411"/>
        <end position="718"/>
    </location>
</feature>
<dbReference type="InterPro" id="IPR008928">
    <property type="entry name" value="6-hairpin_glycosidase_sf"/>
</dbReference>
<dbReference type="InterPro" id="IPR015220">
    <property type="entry name" value="Glucodextranase_N"/>
</dbReference>
<dbReference type="SUPFAM" id="SSF74650">
    <property type="entry name" value="Galactose mutarotase-like"/>
    <property type="match status" value="1"/>
</dbReference>
<dbReference type="InterPro" id="IPR006311">
    <property type="entry name" value="TAT_signal"/>
</dbReference>